<feature type="transmembrane region" description="Helical" evidence="8">
    <location>
        <begin position="44"/>
        <end position="65"/>
    </location>
</feature>
<keyword evidence="10" id="KW-1185">Reference proteome</keyword>
<dbReference type="OMA" id="PIRAGWM"/>
<feature type="compositionally biased region" description="Basic and acidic residues" evidence="7">
    <location>
        <begin position="148"/>
        <end position="164"/>
    </location>
</feature>
<dbReference type="KEGG" id="cvr:CHLNCDRAFT_49457"/>
<accession>E1Z2G7</accession>
<keyword evidence="5 8" id="KW-1133">Transmembrane helix</keyword>
<proteinExistence type="inferred from homology"/>
<name>E1Z2G7_CHLVA</name>
<dbReference type="AlphaFoldDB" id="E1Z2G7"/>
<evidence type="ECO:0000313" key="9">
    <source>
        <dbReference type="EMBL" id="EFN59661.1"/>
    </source>
</evidence>
<dbReference type="InterPro" id="IPR008506">
    <property type="entry name" value="SND2/TMEM208"/>
</dbReference>
<dbReference type="eggNOG" id="KOG3269">
    <property type="taxonomic scope" value="Eukaryota"/>
</dbReference>
<dbReference type="GO" id="GO:0005789">
    <property type="term" value="C:endoplasmic reticulum membrane"/>
    <property type="evidence" value="ECO:0007669"/>
    <property type="project" value="UniProtKB-SubCell"/>
</dbReference>
<feature type="region of interest" description="Disordered" evidence="7">
    <location>
        <begin position="148"/>
        <end position="173"/>
    </location>
</feature>
<evidence type="ECO:0000256" key="7">
    <source>
        <dbReference type="SAM" id="MobiDB-lite"/>
    </source>
</evidence>
<dbReference type="Pfam" id="PF05620">
    <property type="entry name" value="TMEM208_SND2"/>
    <property type="match status" value="1"/>
</dbReference>
<dbReference type="GO" id="GO:0006624">
    <property type="term" value="P:vacuolar protein processing"/>
    <property type="evidence" value="ECO:0007669"/>
    <property type="project" value="TreeGrafter"/>
</dbReference>
<dbReference type="InParanoid" id="E1Z2G7"/>
<feature type="transmembrane region" description="Helical" evidence="8">
    <location>
        <begin position="20"/>
        <end position="38"/>
    </location>
</feature>
<evidence type="ECO:0000256" key="5">
    <source>
        <dbReference type="ARBA" id="ARBA00022989"/>
    </source>
</evidence>
<evidence type="ECO:0000256" key="1">
    <source>
        <dbReference type="ARBA" id="ARBA00004477"/>
    </source>
</evidence>
<gene>
    <name evidence="9" type="ORF">CHLNCDRAFT_49457</name>
</gene>
<comment type="subcellular location">
    <subcellularLocation>
        <location evidence="1">Endoplasmic reticulum membrane</location>
        <topology evidence="1">Multi-pass membrane protein</topology>
    </subcellularLocation>
</comment>
<evidence type="ECO:0000256" key="8">
    <source>
        <dbReference type="SAM" id="Phobius"/>
    </source>
</evidence>
<protein>
    <recommendedName>
        <fullName evidence="11">Transmembrane protein 208</fullName>
    </recommendedName>
</protein>
<keyword evidence="4" id="KW-0256">Endoplasmic reticulum</keyword>
<reference evidence="9 10" key="1">
    <citation type="journal article" date="2010" name="Plant Cell">
        <title>The Chlorella variabilis NC64A genome reveals adaptation to photosymbiosis, coevolution with viruses, and cryptic sex.</title>
        <authorList>
            <person name="Blanc G."/>
            <person name="Duncan G."/>
            <person name="Agarkova I."/>
            <person name="Borodovsky M."/>
            <person name="Gurnon J."/>
            <person name="Kuo A."/>
            <person name="Lindquist E."/>
            <person name="Lucas S."/>
            <person name="Pangilinan J."/>
            <person name="Polle J."/>
            <person name="Salamov A."/>
            <person name="Terry A."/>
            <person name="Yamada T."/>
            <person name="Dunigan D.D."/>
            <person name="Grigoriev I.V."/>
            <person name="Claverie J.M."/>
            <person name="Van Etten J.L."/>
        </authorList>
    </citation>
    <scope>NUCLEOTIDE SEQUENCE [LARGE SCALE GENOMIC DNA]</scope>
    <source>
        <strain evidence="9 10">NC64A</strain>
    </source>
</reference>
<dbReference type="PANTHER" id="PTHR13505">
    <property type="entry name" value="TRANSMEMBRANE PROTEIN 208"/>
    <property type="match status" value="1"/>
</dbReference>
<dbReference type="Proteomes" id="UP000008141">
    <property type="component" value="Unassembled WGS sequence"/>
</dbReference>
<keyword evidence="6 8" id="KW-0472">Membrane</keyword>
<sequence>MAKGGDKRRLEENRRHLNKLRALVAGANVAFLVIRLLFRRSSAGKLLWAGWLLSGVICNVAYYMISQSLSPVYGPSGELVYSGQDLSVGGVLSYMHDVLYISLFVQLAGCATDWAWLTFLLIPAYALYMLAVNVLIPYWNTPKLRDMPETEADRKRREKRERQSARAAKFGGR</sequence>
<dbReference type="FunCoup" id="E1Z2G7">
    <property type="interactions" value="1241"/>
</dbReference>
<evidence type="ECO:0000313" key="10">
    <source>
        <dbReference type="Proteomes" id="UP000008141"/>
    </source>
</evidence>
<dbReference type="EMBL" id="GL433835">
    <property type="protein sequence ID" value="EFN59661.1"/>
    <property type="molecule type" value="Genomic_DNA"/>
</dbReference>
<dbReference type="PANTHER" id="PTHR13505:SF7">
    <property type="entry name" value="TRANSMEMBRANE PROTEIN 208"/>
    <property type="match status" value="1"/>
</dbReference>
<dbReference type="RefSeq" id="XP_005851763.1">
    <property type="nucleotide sequence ID" value="XM_005851701.1"/>
</dbReference>
<organism evidence="10">
    <name type="scientific">Chlorella variabilis</name>
    <name type="common">Green alga</name>
    <dbReference type="NCBI Taxonomy" id="554065"/>
    <lineage>
        <taxon>Eukaryota</taxon>
        <taxon>Viridiplantae</taxon>
        <taxon>Chlorophyta</taxon>
        <taxon>core chlorophytes</taxon>
        <taxon>Trebouxiophyceae</taxon>
        <taxon>Chlorellales</taxon>
        <taxon>Chlorellaceae</taxon>
        <taxon>Chlorella clade</taxon>
        <taxon>Chlorella</taxon>
    </lineage>
</organism>
<dbReference type="GeneID" id="17359008"/>
<keyword evidence="3 8" id="KW-0812">Transmembrane</keyword>
<evidence type="ECO:0000256" key="4">
    <source>
        <dbReference type="ARBA" id="ARBA00022824"/>
    </source>
</evidence>
<evidence type="ECO:0008006" key="11">
    <source>
        <dbReference type="Google" id="ProtNLM"/>
    </source>
</evidence>
<comment type="similarity">
    <text evidence="2">Belongs to the TMEM208 family.</text>
</comment>
<evidence type="ECO:0000256" key="3">
    <source>
        <dbReference type="ARBA" id="ARBA00022692"/>
    </source>
</evidence>
<dbReference type="OrthoDB" id="276296at2759"/>
<dbReference type="STRING" id="554065.E1Z2G7"/>
<evidence type="ECO:0000256" key="6">
    <source>
        <dbReference type="ARBA" id="ARBA00023136"/>
    </source>
</evidence>
<dbReference type="GO" id="GO:0005773">
    <property type="term" value="C:vacuole"/>
    <property type="evidence" value="ECO:0007669"/>
    <property type="project" value="GOC"/>
</dbReference>
<evidence type="ECO:0000256" key="2">
    <source>
        <dbReference type="ARBA" id="ARBA00009950"/>
    </source>
</evidence>
<feature type="transmembrane region" description="Helical" evidence="8">
    <location>
        <begin position="114"/>
        <end position="139"/>
    </location>
</feature>